<feature type="domain" description="MULE transposase" evidence="1">
    <location>
        <begin position="150"/>
        <end position="225"/>
    </location>
</feature>
<dbReference type="AlphaFoldDB" id="A0A9R1VDZ9"/>
<keyword evidence="3" id="KW-1185">Reference proteome</keyword>
<evidence type="ECO:0000313" key="2">
    <source>
        <dbReference type="EMBL" id="KAJ0203067.1"/>
    </source>
</evidence>
<dbReference type="Proteomes" id="UP000235145">
    <property type="component" value="Unassembled WGS sequence"/>
</dbReference>
<name>A0A9R1VDZ9_LACSA</name>
<accession>A0A9R1VDZ9</accession>
<dbReference type="EMBL" id="NBSK02000005">
    <property type="protein sequence ID" value="KAJ0203067.1"/>
    <property type="molecule type" value="Genomic_DNA"/>
</dbReference>
<sequence>MISIFDHTGECSSSCNDANLNSRTSSSCVSEFYMSEDLHDIKPDVPNEFKPTKETRFKDVDEGVNFYKRYAEKDGFDVRLNTLRKVGDVIKHRFLVCNRMGVYCKMGATKAYKLKSTLKGGFQCDENNVLNAMFWADETDKADYNEFEDVMSFDATFRTNKYSLVLVPFTVIDHHKSSVTVGVGLLSMEDVDSYKWLLEQVMKVHSNKQLLLVLTDQDATLKQAV</sequence>
<dbReference type="PANTHER" id="PTHR47718">
    <property type="entry name" value="OS01G0519700 PROTEIN"/>
    <property type="match status" value="1"/>
</dbReference>
<organism evidence="2 3">
    <name type="scientific">Lactuca sativa</name>
    <name type="common">Garden lettuce</name>
    <dbReference type="NCBI Taxonomy" id="4236"/>
    <lineage>
        <taxon>Eukaryota</taxon>
        <taxon>Viridiplantae</taxon>
        <taxon>Streptophyta</taxon>
        <taxon>Embryophyta</taxon>
        <taxon>Tracheophyta</taxon>
        <taxon>Spermatophyta</taxon>
        <taxon>Magnoliopsida</taxon>
        <taxon>eudicotyledons</taxon>
        <taxon>Gunneridae</taxon>
        <taxon>Pentapetalae</taxon>
        <taxon>asterids</taxon>
        <taxon>campanulids</taxon>
        <taxon>Asterales</taxon>
        <taxon>Asteraceae</taxon>
        <taxon>Cichorioideae</taxon>
        <taxon>Cichorieae</taxon>
        <taxon>Lactucinae</taxon>
        <taxon>Lactuca</taxon>
    </lineage>
</organism>
<gene>
    <name evidence="2" type="ORF">LSAT_V11C500275160</name>
</gene>
<protein>
    <recommendedName>
        <fullName evidence="1">MULE transposase domain-containing protein</fullName>
    </recommendedName>
</protein>
<dbReference type="PANTHER" id="PTHR47718:SF12">
    <property type="entry name" value="PROTEIN FAR1-RELATED SEQUENCE"/>
    <property type="match status" value="1"/>
</dbReference>
<reference evidence="2 3" key="1">
    <citation type="journal article" date="2017" name="Nat. Commun.">
        <title>Genome assembly with in vitro proximity ligation data and whole-genome triplication in lettuce.</title>
        <authorList>
            <person name="Reyes-Chin-Wo S."/>
            <person name="Wang Z."/>
            <person name="Yang X."/>
            <person name="Kozik A."/>
            <person name="Arikit S."/>
            <person name="Song C."/>
            <person name="Xia L."/>
            <person name="Froenicke L."/>
            <person name="Lavelle D.O."/>
            <person name="Truco M.J."/>
            <person name="Xia R."/>
            <person name="Zhu S."/>
            <person name="Xu C."/>
            <person name="Xu H."/>
            <person name="Xu X."/>
            <person name="Cox K."/>
            <person name="Korf I."/>
            <person name="Meyers B.C."/>
            <person name="Michelmore R.W."/>
        </authorList>
    </citation>
    <scope>NUCLEOTIDE SEQUENCE [LARGE SCALE GENOMIC DNA]</scope>
    <source>
        <strain evidence="3">cv. Salinas</strain>
        <tissue evidence="2">Seedlings</tissue>
    </source>
</reference>
<dbReference type="Pfam" id="PF10551">
    <property type="entry name" value="MULE"/>
    <property type="match status" value="1"/>
</dbReference>
<proteinExistence type="predicted"/>
<evidence type="ECO:0000313" key="3">
    <source>
        <dbReference type="Proteomes" id="UP000235145"/>
    </source>
</evidence>
<evidence type="ECO:0000259" key="1">
    <source>
        <dbReference type="Pfam" id="PF10551"/>
    </source>
</evidence>
<dbReference type="InterPro" id="IPR018289">
    <property type="entry name" value="MULE_transposase_dom"/>
</dbReference>
<comment type="caution">
    <text evidence="2">The sequence shown here is derived from an EMBL/GenBank/DDBJ whole genome shotgun (WGS) entry which is preliminary data.</text>
</comment>